<feature type="compositionally biased region" description="Basic and acidic residues" evidence="13">
    <location>
        <begin position="1809"/>
        <end position="1818"/>
    </location>
</feature>
<reference evidence="15" key="1">
    <citation type="submission" date="2025-08" db="UniProtKB">
        <authorList>
            <consortium name="Ensembl"/>
        </authorList>
    </citation>
    <scope>IDENTIFICATION</scope>
</reference>
<evidence type="ECO:0000256" key="11">
    <source>
        <dbReference type="ARBA" id="ARBA00047899"/>
    </source>
</evidence>
<dbReference type="InterPro" id="IPR011009">
    <property type="entry name" value="Kinase-like_dom_sf"/>
</dbReference>
<dbReference type="GO" id="GO:0005524">
    <property type="term" value="F:ATP binding"/>
    <property type="evidence" value="ECO:0007669"/>
    <property type="project" value="UniProtKB-KW"/>
</dbReference>
<evidence type="ECO:0000256" key="8">
    <source>
        <dbReference type="ARBA" id="ARBA00022741"/>
    </source>
</evidence>
<dbReference type="GO" id="GO:0005737">
    <property type="term" value="C:cytoplasm"/>
    <property type="evidence" value="ECO:0007669"/>
    <property type="project" value="UniProtKB-SubCell"/>
</dbReference>
<evidence type="ECO:0000256" key="2">
    <source>
        <dbReference type="ARBA" id="ARBA00004496"/>
    </source>
</evidence>
<sequence>MSGGAAEKQSSTPSSLFLSPPAPAPKNGSSSDSSVGEKLGAAATDAGTGRTEEYRRRRHTMDKDSRGAAATTTTTEHRFFRRSVICDSNATALELPGLPFLIPQPGVPAVVPQIAPSEPHREETLTATAVSQVAQQPPVTAAPGEQAVAGPVTSTAPSSTSKDRPVSQPNLVGSKEEPPPARSGSGSGGSSAKELQEEQRQLQDDIEELETKAVGMSNDGRFLKFDIEIGRGSFKTVYKGLDTETTVEVAWCELQDRKLTKSERQRFKEEAEMLKGLQHPNIVRFYDSWESTVKGKKCIVLVTELMTSGTLKTYLKRFKVMKIKVLRSWCRQILKGLQFLHTRTPPIIHRDLKCDNIFITGPTGSVKIGDLGLATLKRASFAKSVIGTPEFMAPEMYEEKYDESVDVYAFGMCMLEMATSEYPYSECQNAAQIYRRVTSGVKPASFDKVAIPEVKEIIEGCIRQNKDERYSIKDLLNHAFFQEETGVRVELAEEDDGEKIAIKLWLRIEDIKKLKGKYKDNEAIEFSFDLERDVPEDVAQEMVESGYVCEGDHKTMAKAIKDRVSLIKRKREQRQLVREEQEKRKQEESSLRQQAEQQSSVPSQTGIKQVPSASTGITTASATSASVSTQVEPEEPEADQHQQLQYQQPSISVLSDGTVDSGQGSSVFTESRVSSQQTVSYGSQHEQAHSTGTVPGHTASIAQAQSQTHGVYPPSSMAQGQSQGQLSSSSLAGVPSSQPIQHPQPQGIQQTAPPQQTVQYSLPQTTASTEATTAQPVSQPQVSAGKQGFPPRLPPQYPGDSNITPSSNVASVCIHSTVLSPPMPTEALATPGYFPTVVQPYVESNLLVPVGGIGGQVQVSQPAVSLAQQSPTTSSQQAVLESTQGVSQVAPPEPVPVAQSQPTQPVTLVSSIDSAHSDVASGMSDGNENAPSSSGRHEGRTAKRHYRKSVRSRSRHEKTSRPKLRILNVSNKGDRVVECQLETHNRKMVTFKFDLDGDNPEEIATIMVNNDFILAIERESFVDQVREIIEKADEMLSEDVSVEPEGDQGMESLQGKDDYGFSGSQKLEGEFKQPVPTSSMPQQIGVPTSSLTQVVHSAGRRFIVSPVPESRLRESKVFTSEISDTVAPSIPQGPGMNLSHSASSLSLQQAFSELRHAQMTEGPNTAPPNFSHTGPAFPPFLGSIAGGPTTAAATPSVSVPVSSSSLNDISTSVIQAEVTVPTEKGITGVATSTGVVMSSCLPVPPVSESPVLASVGSSVTIPAVVSMSTTSQPVQAPTSGSIVSNTGTFPSMTVSTASTSAVGSTAAPGAKPPAVLSQQTASTTGVATVTSVSASTPFPTIASQPSLQLSSSTSAPTLAETVVVSAHSLDKTSHSNTTGLALSLSAPSSSSSPGVGVASSVSQPGGVHPLVIPSVIASTPVFPQAVGPTSTPLLPQVPSIPPLVQPVANVPAVQQTLIHSQPQPALLPNQPHTHCPEVDADTQPKAPGIDDIKTLEEKLRSLFSEHSSSGAQHASVSLETSLVVETTITPGIPTTAVAPSKLMTSTTSTCLPPTNLPLGTAGLSVMSVATPGQVSTPGSYVSAPVSTTSGMKPGTAPSKPPLTKAPVLPVGTELPAGTMPIEQLPPFHGPSLTQPVSMVAPTAVTEAGAQPQKDGTEGPVLATSSGTGVFKMGRFQVSVAMDDTQKEDKNKTEDAKSVHFESSTSESSVLSSSSPESTLVKPEPNGMTIHGISSDVPDSALKTPASEAKSETGQPTKVGRFQVTTTANKVGRFSISRTEDKIAEAKKEGPVTSPPFRDSEQAVLPAVTPKKEKPELSEPSHLNGPSSDLEAAFLRGDVDDGSGSPHSPRQLCSKSLPIQNLSQSLSNSFNSSYMSSDNESDIEDEDLKLELRRLREKHLKEIQDLQSRQKHEIESLYTKLGKVPPAVIIPPAAPLSGRRRRPTKSKGSKSSRSSSLGNKSPQLSGNLSGQSAASVLHPQQTLHPPSNIAETGQNQLLQPLKPSPSSDNLYSAFTSDGAISVPSLSAPGQGTSSTNTVGGTVNSQAAQAQPPAMTSSRKGTFTDDLHKLVDNWARDAMNLSGRRGSKGHMNYEGPGMARKFSAPGQLCISMTSNLGGSAPISAASATSLGHFTKSMCPPQQYGFPAAPFGTQWSGTGGPAPQPLGQFQPVGTASLQNFNISNLQKSISNPPGSNLRTT</sequence>
<feature type="region of interest" description="Disordered" evidence="13">
    <location>
        <begin position="1646"/>
        <end position="1665"/>
    </location>
</feature>
<keyword evidence="9" id="KW-0418">Kinase</keyword>
<dbReference type="InterPro" id="IPR024678">
    <property type="entry name" value="Kinase_OSR1/WNK_CCT"/>
</dbReference>
<evidence type="ECO:0000256" key="5">
    <source>
        <dbReference type="ARBA" id="ARBA00022527"/>
    </source>
</evidence>
<feature type="compositionally biased region" description="Polar residues" evidence="13">
    <location>
        <begin position="2044"/>
        <end position="2059"/>
    </location>
</feature>
<organism evidence="15 16">
    <name type="scientific">Spermophilus dauricus</name>
    <name type="common">Daurian ground squirrel</name>
    <dbReference type="NCBI Taxonomy" id="99837"/>
    <lineage>
        <taxon>Eukaryota</taxon>
        <taxon>Metazoa</taxon>
        <taxon>Chordata</taxon>
        <taxon>Craniata</taxon>
        <taxon>Vertebrata</taxon>
        <taxon>Euteleostomi</taxon>
        <taxon>Mammalia</taxon>
        <taxon>Eutheria</taxon>
        <taxon>Euarchontoglires</taxon>
        <taxon>Glires</taxon>
        <taxon>Rodentia</taxon>
        <taxon>Sciuromorpha</taxon>
        <taxon>Sciuridae</taxon>
        <taxon>Xerinae</taxon>
        <taxon>Marmotini</taxon>
        <taxon>Spermophilus</taxon>
    </lineage>
</organism>
<feature type="region of interest" description="Disordered" evidence="13">
    <location>
        <begin position="1781"/>
        <end position="1828"/>
    </location>
</feature>
<comment type="cofactor">
    <cofactor evidence="1">
        <name>Mg(2+)</name>
        <dbReference type="ChEBI" id="CHEBI:18420"/>
    </cofactor>
</comment>
<feature type="compositionally biased region" description="Basic residues" evidence="13">
    <location>
        <begin position="942"/>
        <end position="963"/>
    </location>
</feature>
<feature type="compositionally biased region" description="Low complexity" evidence="13">
    <location>
        <begin position="765"/>
        <end position="774"/>
    </location>
</feature>
<feature type="domain" description="Protein kinase" evidence="14">
    <location>
        <begin position="223"/>
        <end position="481"/>
    </location>
</feature>
<feature type="region of interest" description="Disordered" evidence="13">
    <location>
        <begin position="1927"/>
        <end position="1989"/>
    </location>
</feature>
<feature type="compositionally biased region" description="Basic and acidic residues" evidence="13">
    <location>
        <begin position="194"/>
        <end position="203"/>
    </location>
</feature>
<feature type="compositionally biased region" description="Low complexity" evidence="13">
    <location>
        <begin position="612"/>
        <end position="629"/>
    </location>
</feature>
<feature type="region of interest" description="Disordered" evidence="13">
    <location>
        <begin position="868"/>
        <end position="905"/>
    </location>
</feature>
<feature type="compositionally biased region" description="Basic and acidic residues" evidence="13">
    <location>
        <begin position="575"/>
        <end position="590"/>
    </location>
</feature>
<evidence type="ECO:0000256" key="3">
    <source>
        <dbReference type="ARBA" id="ARBA00012513"/>
    </source>
</evidence>
<evidence type="ECO:0000256" key="10">
    <source>
        <dbReference type="ARBA" id="ARBA00022840"/>
    </source>
</evidence>
<dbReference type="PROSITE" id="PS50011">
    <property type="entry name" value="PROTEIN_KINASE_DOM"/>
    <property type="match status" value="1"/>
</dbReference>
<comment type="catalytic activity">
    <reaction evidence="11">
        <text>L-threonyl-[protein] + ATP = O-phospho-L-threonyl-[protein] + ADP + H(+)</text>
        <dbReference type="Rhea" id="RHEA:46608"/>
        <dbReference type="Rhea" id="RHEA-COMP:11060"/>
        <dbReference type="Rhea" id="RHEA-COMP:11605"/>
        <dbReference type="ChEBI" id="CHEBI:15378"/>
        <dbReference type="ChEBI" id="CHEBI:30013"/>
        <dbReference type="ChEBI" id="CHEBI:30616"/>
        <dbReference type="ChEBI" id="CHEBI:61977"/>
        <dbReference type="ChEBI" id="CHEBI:456216"/>
        <dbReference type="EC" id="2.7.11.1"/>
    </reaction>
</comment>
<feature type="region of interest" description="Disordered" evidence="13">
    <location>
        <begin position="1"/>
        <end position="74"/>
    </location>
</feature>
<feature type="region of interest" description="Disordered" evidence="13">
    <location>
        <begin position="1681"/>
        <end position="1759"/>
    </location>
</feature>
<name>A0A8C9UM44_SPEDA</name>
<keyword evidence="8" id="KW-0547">Nucleotide-binding</keyword>
<reference evidence="15" key="2">
    <citation type="submission" date="2025-09" db="UniProtKB">
        <authorList>
            <consortium name="Ensembl"/>
        </authorList>
    </citation>
    <scope>IDENTIFICATION</scope>
</reference>
<evidence type="ECO:0000256" key="1">
    <source>
        <dbReference type="ARBA" id="ARBA00001946"/>
    </source>
</evidence>
<dbReference type="Ensembl" id="ENSSDAT00000008770.1">
    <property type="protein sequence ID" value="ENSSDAP00000007705.1"/>
    <property type="gene ID" value="ENSSDAG00000006227.1"/>
</dbReference>
<feature type="compositionally biased region" description="Low complexity" evidence="13">
    <location>
        <begin position="10"/>
        <end position="19"/>
    </location>
</feature>
<dbReference type="EC" id="2.7.11.1" evidence="3"/>
<feature type="compositionally biased region" description="Low complexity" evidence="13">
    <location>
        <begin position="40"/>
        <end position="49"/>
    </location>
</feature>
<dbReference type="InterPro" id="IPR050588">
    <property type="entry name" value="WNK_Ser-Thr_kinase"/>
</dbReference>
<keyword evidence="4" id="KW-0963">Cytoplasm</keyword>
<evidence type="ECO:0000256" key="12">
    <source>
        <dbReference type="ARBA" id="ARBA00048679"/>
    </source>
</evidence>
<dbReference type="FunFam" id="3.10.20.90:FF:000007">
    <property type="entry name" value="Serine/threonine-protein kinase WNK1 isoform 1"/>
    <property type="match status" value="1"/>
</dbReference>
<comment type="subcellular location">
    <subcellularLocation>
        <location evidence="2">Cytoplasm</location>
    </subcellularLocation>
</comment>
<feature type="region of interest" description="Disordered" evidence="13">
    <location>
        <begin position="575"/>
        <end position="803"/>
    </location>
</feature>
<accession>A0A8C9UM44</accession>
<dbReference type="Pfam" id="PF24889">
    <property type="entry name" value="CCTL2_WNK"/>
    <property type="match status" value="1"/>
</dbReference>
<feature type="compositionally biased region" description="Basic and acidic residues" evidence="13">
    <location>
        <begin position="1683"/>
        <end position="1699"/>
    </location>
</feature>
<feature type="region of interest" description="Disordered" evidence="13">
    <location>
        <begin position="137"/>
        <end position="203"/>
    </location>
</feature>
<feature type="compositionally biased region" description="Polar residues" evidence="13">
    <location>
        <begin position="775"/>
        <end position="784"/>
    </location>
</feature>
<feature type="compositionally biased region" description="Low complexity" evidence="13">
    <location>
        <begin position="886"/>
        <end position="902"/>
    </location>
</feature>
<feature type="compositionally biased region" description="Low complexity" evidence="13">
    <location>
        <begin position="715"/>
        <end position="750"/>
    </location>
</feature>
<evidence type="ECO:0000256" key="9">
    <source>
        <dbReference type="ARBA" id="ARBA00022777"/>
    </source>
</evidence>
<feature type="compositionally biased region" description="Low complexity" evidence="13">
    <location>
        <begin position="2030"/>
        <end position="2043"/>
    </location>
</feature>
<evidence type="ECO:0000259" key="14">
    <source>
        <dbReference type="PROSITE" id="PS50011"/>
    </source>
</evidence>
<comment type="catalytic activity">
    <reaction evidence="12">
        <text>L-seryl-[protein] + ATP = O-phospho-L-seryl-[protein] + ADP + H(+)</text>
        <dbReference type="Rhea" id="RHEA:17989"/>
        <dbReference type="Rhea" id="RHEA-COMP:9863"/>
        <dbReference type="Rhea" id="RHEA-COMP:11604"/>
        <dbReference type="ChEBI" id="CHEBI:15378"/>
        <dbReference type="ChEBI" id="CHEBI:29999"/>
        <dbReference type="ChEBI" id="CHEBI:30616"/>
        <dbReference type="ChEBI" id="CHEBI:83421"/>
        <dbReference type="ChEBI" id="CHEBI:456216"/>
        <dbReference type="EC" id="2.7.11.1"/>
    </reaction>
</comment>
<feature type="compositionally biased region" description="Basic residues" evidence="13">
    <location>
        <begin position="1937"/>
        <end position="1949"/>
    </location>
</feature>
<keyword evidence="16" id="KW-1185">Reference proteome</keyword>
<evidence type="ECO:0000256" key="13">
    <source>
        <dbReference type="SAM" id="MobiDB-lite"/>
    </source>
</evidence>
<evidence type="ECO:0000256" key="7">
    <source>
        <dbReference type="ARBA" id="ARBA00022679"/>
    </source>
</evidence>
<feature type="compositionally biased region" description="Polar residues" evidence="13">
    <location>
        <begin position="751"/>
        <end position="764"/>
    </location>
</feature>
<feature type="compositionally biased region" description="Polar residues" evidence="13">
    <location>
        <begin position="924"/>
        <end position="934"/>
    </location>
</feature>
<dbReference type="FunFam" id="3.30.200.20:FF:000494">
    <property type="entry name" value="serine/threonine-protein kinase WNK2 isoform X2"/>
    <property type="match status" value="1"/>
</dbReference>
<dbReference type="CDD" id="cd14030">
    <property type="entry name" value="STKc_WNK1"/>
    <property type="match status" value="1"/>
</dbReference>
<dbReference type="Gene3D" id="3.30.200.20">
    <property type="entry name" value="Phosphorylase Kinase, domain 1"/>
    <property type="match status" value="1"/>
</dbReference>
<feature type="compositionally biased region" description="Polar residues" evidence="13">
    <location>
        <begin position="591"/>
        <end position="607"/>
    </location>
</feature>
<dbReference type="Pfam" id="PF12202">
    <property type="entry name" value="OSR1_C"/>
    <property type="match status" value="1"/>
</dbReference>
<dbReference type="FunFam" id="1.10.510.10:FF:000006">
    <property type="entry name" value="Serine/threonine-protein kinase WNK1 isoform 2"/>
    <property type="match status" value="1"/>
</dbReference>
<feature type="compositionally biased region" description="Basic and acidic residues" evidence="13">
    <location>
        <begin position="50"/>
        <end position="66"/>
    </location>
</feature>
<dbReference type="FunFam" id="3.10.20.90:FF:000012">
    <property type="entry name" value="Serine/threonine-protein kinase WNK1 isoform 2"/>
    <property type="match status" value="1"/>
</dbReference>
<feature type="compositionally biased region" description="Polar residues" evidence="13">
    <location>
        <begin position="700"/>
        <end position="709"/>
    </location>
</feature>
<feature type="compositionally biased region" description="Polar residues" evidence="13">
    <location>
        <begin position="641"/>
        <end position="693"/>
    </location>
</feature>
<keyword evidence="5" id="KW-0723">Serine/threonine-protein kinase</keyword>
<dbReference type="GO" id="GO:0004674">
    <property type="term" value="F:protein serine/threonine kinase activity"/>
    <property type="evidence" value="ECO:0007669"/>
    <property type="project" value="UniProtKB-KW"/>
</dbReference>
<feature type="compositionally biased region" description="Low complexity" evidence="13">
    <location>
        <begin position="1702"/>
        <end position="1720"/>
    </location>
</feature>
<dbReference type="PROSITE" id="PS00108">
    <property type="entry name" value="PROTEIN_KINASE_ST"/>
    <property type="match status" value="1"/>
</dbReference>
<dbReference type="SMART" id="SM00220">
    <property type="entry name" value="S_TKc"/>
    <property type="match status" value="1"/>
</dbReference>
<evidence type="ECO:0000313" key="16">
    <source>
        <dbReference type="Proteomes" id="UP000694422"/>
    </source>
</evidence>
<dbReference type="SUPFAM" id="SSF56112">
    <property type="entry name" value="Protein kinase-like (PK-like)"/>
    <property type="match status" value="1"/>
</dbReference>
<feature type="compositionally biased region" description="Polar residues" evidence="13">
    <location>
        <begin position="1961"/>
        <end position="1989"/>
    </location>
</feature>
<keyword evidence="10" id="KW-0067">ATP-binding</keyword>
<dbReference type="InterPro" id="IPR000719">
    <property type="entry name" value="Prot_kinase_dom"/>
</dbReference>
<evidence type="ECO:0000313" key="15">
    <source>
        <dbReference type="Ensembl" id="ENSSDAP00000007705.1"/>
    </source>
</evidence>
<feature type="compositionally biased region" description="Low complexity" evidence="13">
    <location>
        <begin position="868"/>
        <end position="878"/>
    </location>
</feature>
<dbReference type="Gene3D" id="1.10.510.10">
    <property type="entry name" value="Transferase(Phosphotransferase) domain 1"/>
    <property type="match status" value="1"/>
</dbReference>
<dbReference type="InterPro" id="IPR056865">
    <property type="entry name" value="CCTL2_WNK"/>
</dbReference>
<dbReference type="InterPro" id="IPR008271">
    <property type="entry name" value="Ser/Thr_kinase_AS"/>
</dbReference>
<feature type="compositionally biased region" description="Low complexity" evidence="13">
    <location>
        <begin position="1950"/>
        <end position="1960"/>
    </location>
</feature>
<dbReference type="Gene3D" id="3.10.20.90">
    <property type="entry name" value="Phosphatidylinositol 3-kinase Catalytic Subunit, Chain A, domain 1"/>
    <property type="match status" value="2"/>
</dbReference>
<dbReference type="Pfam" id="PF00069">
    <property type="entry name" value="Pkinase"/>
    <property type="match status" value="1"/>
</dbReference>
<dbReference type="PANTHER" id="PTHR13902">
    <property type="entry name" value="SERINE/THREONINE-PROTEIN KINASE WNK WITH NO LYSINE -RELATED"/>
    <property type="match status" value="1"/>
</dbReference>
<keyword evidence="6" id="KW-0597">Phosphoprotein</keyword>
<feature type="region of interest" description="Disordered" evidence="13">
    <location>
        <begin position="2023"/>
        <end position="2061"/>
    </location>
</feature>
<keyword evidence="7" id="KW-0808">Transferase</keyword>
<dbReference type="Proteomes" id="UP000694422">
    <property type="component" value="Unplaced"/>
</dbReference>
<evidence type="ECO:0000256" key="4">
    <source>
        <dbReference type="ARBA" id="ARBA00022490"/>
    </source>
</evidence>
<proteinExistence type="predicted"/>
<evidence type="ECO:0000256" key="6">
    <source>
        <dbReference type="ARBA" id="ARBA00022553"/>
    </source>
</evidence>
<feature type="region of interest" description="Disordered" evidence="13">
    <location>
        <begin position="917"/>
        <end position="963"/>
    </location>
</feature>
<protein>
    <recommendedName>
        <fullName evidence="3">non-specific serine/threonine protein kinase</fullName>
        <ecNumber evidence="3">2.7.11.1</ecNumber>
    </recommendedName>
</protein>